<dbReference type="GO" id="GO:0008270">
    <property type="term" value="F:zinc ion binding"/>
    <property type="evidence" value="ECO:0007669"/>
    <property type="project" value="UniProtKB-KW"/>
</dbReference>
<dbReference type="STRING" id="765257.A0A0C9XZF8"/>
<keyword evidence="5" id="KW-0539">Nucleus</keyword>
<evidence type="ECO:0000256" key="3">
    <source>
        <dbReference type="ARBA" id="ARBA00022771"/>
    </source>
</evidence>
<comment type="subcellular location">
    <subcellularLocation>
        <location evidence="1">Nucleus</location>
    </subcellularLocation>
</comment>
<dbReference type="GO" id="GO:0005634">
    <property type="term" value="C:nucleus"/>
    <property type="evidence" value="ECO:0007669"/>
    <property type="project" value="UniProtKB-SubCell"/>
</dbReference>
<proteinExistence type="predicted"/>
<name>A0A0C9XZF8_9AGAM</name>
<dbReference type="PANTHER" id="PTHR46481:SF10">
    <property type="entry name" value="ZINC FINGER BED DOMAIN-CONTAINING PROTEIN 39"/>
    <property type="match status" value="1"/>
</dbReference>
<dbReference type="PANTHER" id="PTHR46481">
    <property type="entry name" value="ZINC FINGER BED DOMAIN-CONTAINING PROTEIN 4"/>
    <property type="match status" value="1"/>
</dbReference>
<reference evidence="6 7" key="1">
    <citation type="submission" date="2014-04" db="EMBL/GenBank/DDBJ databases">
        <authorList>
            <consortium name="DOE Joint Genome Institute"/>
            <person name="Kuo A."/>
            <person name="Kohler A."/>
            <person name="Costa M.D."/>
            <person name="Nagy L.G."/>
            <person name="Floudas D."/>
            <person name="Copeland A."/>
            <person name="Barry K.W."/>
            <person name="Cichocki N."/>
            <person name="Veneault-Fourrey C."/>
            <person name="LaButti K."/>
            <person name="Lindquist E.A."/>
            <person name="Lipzen A."/>
            <person name="Lundell T."/>
            <person name="Morin E."/>
            <person name="Murat C."/>
            <person name="Sun H."/>
            <person name="Tunlid A."/>
            <person name="Henrissat B."/>
            <person name="Grigoriev I.V."/>
            <person name="Hibbett D.S."/>
            <person name="Martin F."/>
            <person name="Nordberg H.P."/>
            <person name="Cantor M.N."/>
            <person name="Hua S.X."/>
        </authorList>
    </citation>
    <scope>NUCLEOTIDE SEQUENCE [LARGE SCALE GENOMIC DNA]</scope>
    <source>
        <strain evidence="6 7">441</strain>
    </source>
</reference>
<evidence type="ECO:0000256" key="4">
    <source>
        <dbReference type="ARBA" id="ARBA00022833"/>
    </source>
</evidence>
<sequence>MPVSNIESERLKQEWSSPIYAFFVQEPTIEYVTRRHSHVFWCTAKGCKKGVRQFLDKSDAQSTRNMRKRVRVCWGEDIFHQITQTKNATVAHKAVKNYVKNGSIKVALDCKGKVGYSHRQHTKIETSFQTLMKTGHLEYHIPSPDTVARDILSVFTRMRQQLAMKLQSYEGKLSFGTDTWTSPNHKVYMAVMVHLIEKGKPLGMPLDFFEVTRVGLTVSIASPHLRLVVA</sequence>
<dbReference type="EMBL" id="KN833816">
    <property type="protein sequence ID" value="KIK17900.1"/>
    <property type="molecule type" value="Genomic_DNA"/>
</dbReference>
<organism evidence="6 7">
    <name type="scientific">Pisolithus microcarpus 441</name>
    <dbReference type="NCBI Taxonomy" id="765257"/>
    <lineage>
        <taxon>Eukaryota</taxon>
        <taxon>Fungi</taxon>
        <taxon>Dikarya</taxon>
        <taxon>Basidiomycota</taxon>
        <taxon>Agaricomycotina</taxon>
        <taxon>Agaricomycetes</taxon>
        <taxon>Agaricomycetidae</taxon>
        <taxon>Boletales</taxon>
        <taxon>Sclerodermatineae</taxon>
        <taxon>Pisolithaceae</taxon>
        <taxon>Pisolithus</taxon>
    </lineage>
</organism>
<keyword evidence="4" id="KW-0862">Zinc</keyword>
<gene>
    <name evidence="6" type="ORF">PISMIDRAFT_110485</name>
</gene>
<dbReference type="InterPro" id="IPR052035">
    <property type="entry name" value="ZnF_BED_domain_contain"/>
</dbReference>
<evidence type="ECO:0000313" key="7">
    <source>
        <dbReference type="Proteomes" id="UP000054018"/>
    </source>
</evidence>
<evidence type="ECO:0000256" key="2">
    <source>
        <dbReference type="ARBA" id="ARBA00022723"/>
    </source>
</evidence>
<evidence type="ECO:0000256" key="1">
    <source>
        <dbReference type="ARBA" id="ARBA00004123"/>
    </source>
</evidence>
<dbReference type="OrthoDB" id="109171at2759"/>
<keyword evidence="3" id="KW-0863">Zinc-finger</keyword>
<evidence type="ECO:0000256" key="5">
    <source>
        <dbReference type="ARBA" id="ARBA00023242"/>
    </source>
</evidence>
<protein>
    <submittedName>
        <fullName evidence="6">Uncharacterized protein</fullName>
    </submittedName>
</protein>
<dbReference type="HOGENOM" id="CLU_087375_1_0_1"/>
<keyword evidence="2" id="KW-0479">Metal-binding</keyword>
<keyword evidence="7" id="KW-1185">Reference proteome</keyword>
<reference evidence="7" key="2">
    <citation type="submission" date="2015-01" db="EMBL/GenBank/DDBJ databases">
        <title>Evolutionary Origins and Diversification of the Mycorrhizal Mutualists.</title>
        <authorList>
            <consortium name="DOE Joint Genome Institute"/>
            <consortium name="Mycorrhizal Genomics Consortium"/>
            <person name="Kohler A."/>
            <person name="Kuo A."/>
            <person name="Nagy L.G."/>
            <person name="Floudas D."/>
            <person name="Copeland A."/>
            <person name="Barry K.W."/>
            <person name="Cichocki N."/>
            <person name="Veneault-Fourrey C."/>
            <person name="LaButti K."/>
            <person name="Lindquist E.A."/>
            <person name="Lipzen A."/>
            <person name="Lundell T."/>
            <person name="Morin E."/>
            <person name="Murat C."/>
            <person name="Riley R."/>
            <person name="Ohm R."/>
            <person name="Sun H."/>
            <person name="Tunlid A."/>
            <person name="Henrissat B."/>
            <person name="Grigoriev I.V."/>
            <person name="Hibbett D.S."/>
            <person name="Martin F."/>
        </authorList>
    </citation>
    <scope>NUCLEOTIDE SEQUENCE [LARGE SCALE GENOMIC DNA]</scope>
    <source>
        <strain evidence="7">441</strain>
    </source>
</reference>
<accession>A0A0C9XZF8</accession>
<dbReference type="Proteomes" id="UP000054018">
    <property type="component" value="Unassembled WGS sequence"/>
</dbReference>
<evidence type="ECO:0000313" key="6">
    <source>
        <dbReference type="EMBL" id="KIK17900.1"/>
    </source>
</evidence>
<dbReference type="AlphaFoldDB" id="A0A0C9XZF8"/>